<protein>
    <submittedName>
        <fullName evidence="9">Methyl-accepting chemotaxis protein</fullName>
    </submittedName>
</protein>
<evidence type="ECO:0000256" key="6">
    <source>
        <dbReference type="SAM" id="Phobius"/>
    </source>
</evidence>
<keyword evidence="6" id="KW-0812">Transmembrane</keyword>
<keyword evidence="10" id="KW-1185">Reference proteome</keyword>
<dbReference type="PRINTS" id="PR00260">
    <property type="entry name" value="CHEMTRNSDUCR"/>
</dbReference>
<evidence type="ECO:0000259" key="8">
    <source>
        <dbReference type="PROSITE" id="PS50885"/>
    </source>
</evidence>
<evidence type="ECO:0000259" key="7">
    <source>
        <dbReference type="PROSITE" id="PS50111"/>
    </source>
</evidence>
<feature type="domain" description="HAMP" evidence="8">
    <location>
        <begin position="217"/>
        <end position="263"/>
    </location>
</feature>
<evidence type="ECO:0000313" key="9">
    <source>
        <dbReference type="EMBL" id="MBE9638037.1"/>
    </source>
</evidence>
<feature type="transmembrane region" description="Helical" evidence="6">
    <location>
        <begin position="105"/>
        <end position="127"/>
    </location>
</feature>
<gene>
    <name evidence="9" type="ORF">IQ782_14370</name>
</gene>
<dbReference type="PROSITE" id="PS50111">
    <property type="entry name" value="CHEMOTAXIS_TRANSDUC_2"/>
    <property type="match status" value="1"/>
</dbReference>
<evidence type="ECO:0000313" key="10">
    <source>
        <dbReference type="Proteomes" id="UP000607796"/>
    </source>
</evidence>
<evidence type="ECO:0000256" key="4">
    <source>
        <dbReference type="SAM" id="Coils"/>
    </source>
</evidence>
<proteinExistence type="inferred from homology"/>
<dbReference type="InterPro" id="IPR004089">
    <property type="entry name" value="MCPsignal_dom"/>
</dbReference>
<dbReference type="PANTHER" id="PTHR43531">
    <property type="entry name" value="PROTEIN ICFG"/>
    <property type="match status" value="1"/>
</dbReference>
<dbReference type="EMBL" id="JADFFK010000010">
    <property type="protein sequence ID" value="MBE9638037.1"/>
    <property type="molecule type" value="Genomic_DNA"/>
</dbReference>
<keyword evidence="6" id="KW-1133">Transmembrane helix</keyword>
<dbReference type="SMART" id="SM00283">
    <property type="entry name" value="MA"/>
    <property type="match status" value="1"/>
</dbReference>
<dbReference type="InterPro" id="IPR051310">
    <property type="entry name" value="MCP_chemotaxis"/>
</dbReference>
<name>A0ABR9X396_9RHOB</name>
<dbReference type="InterPro" id="IPR003660">
    <property type="entry name" value="HAMP_dom"/>
</dbReference>
<comment type="caution">
    <text evidence="9">The sequence shown here is derived from an EMBL/GenBank/DDBJ whole genome shotgun (WGS) entry which is preliminary data.</text>
</comment>
<dbReference type="PROSITE" id="PS50885">
    <property type="entry name" value="HAMP"/>
    <property type="match status" value="1"/>
</dbReference>
<dbReference type="Pfam" id="PF00015">
    <property type="entry name" value="MCPsignal"/>
    <property type="match status" value="1"/>
</dbReference>
<dbReference type="Gene3D" id="1.10.287.950">
    <property type="entry name" value="Methyl-accepting chemotaxis protein"/>
    <property type="match status" value="1"/>
</dbReference>
<dbReference type="PANTHER" id="PTHR43531:SF11">
    <property type="entry name" value="METHYL-ACCEPTING CHEMOTAXIS PROTEIN 3"/>
    <property type="match status" value="1"/>
</dbReference>
<feature type="transmembrane region" description="Helical" evidence="6">
    <location>
        <begin position="157"/>
        <end position="176"/>
    </location>
</feature>
<sequence>MTIAATLQPLSRVLQRHIRGLSERMMLVLLGLMLLPIFVVTDLYHGRLLMPSTGAALGLLLIAGIAMRLKSGLTDYVLAAVVVAEAAVLTAAYRLHPWQLDTHMVYFVMLAGISILGRVSVLIFGCLLVATQHLGLVLLMPALVFPSTDLLENVMRVVLHGGIVIMEGLILTLAILQRNAGRQSLAESAERLADESHRAAEAQVRAEATAQMTQDLVARFSKHFHSLAERDLDCALHQPMDGVFEALRQDFNRALQQLEDALGSARRTADGVDEEAGALEQVTGDLSLRSERQAQELSTAASGMADVTGALRGTASRAGELSEQARQARDSAEEGGTVTDRAIAAMRLIEQSSSEVGKIIDLIDDISFQTNLLALNAGVEAARAGDSGKGFAVVASEVRQLAQRTSEAAAGVKKLILDSEEQVSEGAKLVNEAGGRLSAIVTSVSTVSNMIAEIRDDAKGQSERLATLSEAVSRLDSQTQESAALSEEMAAMGLRLRGHARDLARDMAVFRLSGSEPPVSQAQRRA</sequence>
<evidence type="ECO:0000256" key="1">
    <source>
        <dbReference type="ARBA" id="ARBA00022500"/>
    </source>
</evidence>
<reference evidence="9 10" key="1">
    <citation type="journal article" date="2021" name="Int. J. Syst. Evol. Microbiol.">
        <title>Salipiger mangrovisoli sp. nov., isolated from mangrove soil and the proposal for the reclassification of Paraphaeobacter pallidus as Salipiger pallidus comb. nov.</title>
        <authorList>
            <person name="Du J."/>
            <person name="Liu Y."/>
            <person name="Pei T."/>
            <person name="Deng M.R."/>
            <person name="Zhu H."/>
        </authorList>
    </citation>
    <scope>NUCLEOTIDE SEQUENCE [LARGE SCALE GENOMIC DNA]</scope>
    <source>
        <strain evidence="9 10">6D45A</strain>
    </source>
</reference>
<dbReference type="InterPro" id="IPR004090">
    <property type="entry name" value="Chemotax_Me-accpt_rcpt"/>
</dbReference>
<accession>A0ABR9X396</accession>
<feature type="coiled-coil region" evidence="4">
    <location>
        <begin position="248"/>
        <end position="275"/>
    </location>
</feature>
<feature type="transmembrane region" description="Helical" evidence="6">
    <location>
        <begin position="25"/>
        <end position="44"/>
    </location>
</feature>
<feature type="transmembrane region" description="Helical" evidence="6">
    <location>
        <begin position="50"/>
        <end position="69"/>
    </location>
</feature>
<evidence type="ECO:0000256" key="5">
    <source>
        <dbReference type="SAM" id="MobiDB-lite"/>
    </source>
</evidence>
<organism evidence="9 10">
    <name type="scientific">Salipiger mangrovisoli</name>
    <dbReference type="NCBI Taxonomy" id="2865933"/>
    <lineage>
        <taxon>Bacteria</taxon>
        <taxon>Pseudomonadati</taxon>
        <taxon>Pseudomonadota</taxon>
        <taxon>Alphaproteobacteria</taxon>
        <taxon>Rhodobacterales</taxon>
        <taxon>Roseobacteraceae</taxon>
        <taxon>Salipiger</taxon>
    </lineage>
</organism>
<keyword evidence="4" id="KW-0175">Coiled coil</keyword>
<evidence type="ECO:0000256" key="3">
    <source>
        <dbReference type="PROSITE-ProRule" id="PRU00284"/>
    </source>
</evidence>
<feature type="region of interest" description="Disordered" evidence="5">
    <location>
        <begin position="314"/>
        <end position="337"/>
    </location>
</feature>
<feature type="domain" description="Methyl-accepting transducer" evidence="7">
    <location>
        <begin position="268"/>
        <end position="497"/>
    </location>
</feature>
<dbReference type="Proteomes" id="UP000607796">
    <property type="component" value="Unassembled WGS sequence"/>
</dbReference>
<keyword evidence="3" id="KW-0807">Transducer</keyword>
<dbReference type="CDD" id="cd11386">
    <property type="entry name" value="MCP_signal"/>
    <property type="match status" value="1"/>
</dbReference>
<comment type="similarity">
    <text evidence="2">Belongs to the methyl-accepting chemotaxis (MCP) protein family.</text>
</comment>
<keyword evidence="6" id="KW-0472">Membrane</keyword>
<feature type="transmembrane region" description="Helical" evidence="6">
    <location>
        <begin position="76"/>
        <end position="93"/>
    </location>
</feature>
<dbReference type="SUPFAM" id="SSF58104">
    <property type="entry name" value="Methyl-accepting chemotaxis protein (MCP) signaling domain"/>
    <property type="match status" value="1"/>
</dbReference>
<evidence type="ECO:0000256" key="2">
    <source>
        <dbReference type="ARBA" id="ARBA00029447"/>
    </source>
</evidence>
<dbReference type="RefSeq" id="WP_194135346.1">
    <property type="nucleotide sequence ID" value="NZ_JADFFK010000010.1"/>
</dbReference>
<keyword evidence="1" id="KW-0145">Chemotaxis</keyword>